<evidence type="ECO:0000313" key="2">
    <source>
        <dbReference type="EMBL" id="OIW26076.1"/>
    </source>
</evidence>
<reference evidence="2 3" key="1">
    <citation type="submission" date="2016-10" db="EMBL/GenBank/DDBJ databases">
        <title>Draft genome sequence of Coniochaeta ligniaria NRRL30616, a lignocellulolytic fungus for bioabatement of inhibitors in plant biomass hydrolysates.</title>
        <authorList>
            <consortium name="DOE Joint Genome Institute"/>
            <person name="Jimenez D.J."/>
            <person name="Hector R.E."/>
            <person name="Riley R."/>
            <person name="Sun H."/>
            <person name="Grigoriev I.V."/>
            <person name="Van Elsas J.D."/>
            <person name="Nichols N.N."/>
        </authorList>
    </citation>
    <scope>NUCLEOTIDE SEQUENCE [LARGE SCALE GENOMIC DNA]</scope>
    <source>
        <strain evidence="2 3">NRRL 30616</strain>
    </source>
</reference>
<gene>
    <name evidence="2" type="ORF">CONLIGDRAFT_635826</name>
</gene>
<dbReference type="Proteomes" id="UP000182658">
    <property type="component" value="Unassembled WGS sequence"/>
</dbReference>
<name>A0A1J7JA39_9PEZI</name>
<feature type="compositionally biased region" description="Polar residues" evidence="1">
    <location>
        <begin position="1"/>
        <end position="12"/>
    </location>
</feature>
<organism evidence="2 3">
    <name type="scientific">Coniochaeta ligniaria NRRL 30616</name>
    <dbReference type="NCBI Taxonomy" id="1408157"/>
    <lineage>
        <taxon>Eukaryota</taxon>
        <taxon>Fungi</taxon>
        <taxon>Dikarya</taxon>
        <taxon>Ascomycota</taxon>
        <taxon>Pezizomycotina</taxon>
        <taxon>Sordariomycetes</taxon>
        <taxon>Sordariomycetidae</taxon>
        <taxon>Coniochaetales</taxon>
        <taxon>Coniochaetaceae</taxon>
        <taxon>Coniochaeta</taxon>
    </lineage>
</organism>
<keyword evidence="3" id="KW-1185">Reference proteome</keyword>
<dbReference type="InParanoid" id="A0A1J7JA39"/>
<protein>
    <submittedName>
        <fullName evidence="2">Uncharacterized protein</fullName>
    </submittedName>
</protein>
<feature type="region of interest" description="Disordered" evidence="1">
    <location>
        <begin position="1"/>
        <end position="32"/>
    </location>
</feature>
<dbReference type="EMBL" id="KV875101">
    <property type="protein sequence ID" value="OIW26076.1"/>
    <property type="molecule type" value="Genomic_DNA"/>
</dbReference>
<evidence type="ECO:0000256" key="1">
    <source>
        <dbReference type="SAM" id="MobiDB-lite"/>
    </source>
</evidence>
<accession>A0A1J7JA39</accession>
<dbReference type="AlphaFoldDB" id="A0A1J7JA39"/>
<proteinExistence type="predicted"/>
<evidence type="ECO:0000313" key="3">
    <source>
        <dbReference type="Proteomes" id="UP000182658"/>
    </source>
</evidence>
<sequence length="88" mass="9411">MASTVTSASSSRPLIRGKLRLPEPRQQDPSASYTVATKLKDEVVLERPGARKPSSPIPYSEFSSTSVAQPFVNPTGVFEHLGQKPGAS</sequence>